<evidence type="ECO:0008006" key="4">
    <source>
        <dbReference type="Google" id="ProtNLM"/>
    </source>
</evidence>
<sequence length="191" mass="21032">MKVCEQRSMAESLLLPVLRGVAGKAADVLVQSVARMSGIDDDRRKLERHLVYVQSLLADAEAKSETNNDGFRYEALRREAPSGESMASKVPRCFTSKDRFVFRYTASRDLKNVLEKINKLVAEMSTIGLVERAEAPQVLSSRQTQDLWQRRRHGGSGAPVARPARSAGCAGAVSHRNGWFGQDDAGKDGVQ</sequence>
<proteinExistence type="predicted"/>
<organism evidence="2 3">
    <name type="scientific">Dichanthelium oligosanthes</name>
    <dbReference type="NCBI Taxonomy" id="888268"/>
    <lineage>
        <taxon>Eukaryota</taxon>
        <taxon>Viridiplantae</taxon>
        <taxon>Streptophyta</taxon>
        <taxon>Embryophyta</taxon>
        <taxon>Tracheophyta</taxon>
        <taxon>Spermatophyta</taxon>
        <taxon>Magnoliopsida</taxon>
        <taxon>Liliopsida</taxon>
        <taxon>Poales</taxon>
        <taxon>Poaceae</taxon>
        <taxon>PACMAD clade</taxon>
        <taxon>Panicoideae</taxon>
        <taxon>Panicodae</taxon>
        <taxon>Paniceae</taxon>
        <taxon>Dichantheliinae</taxon>
        <taxon>Dichanthelium</taxon>
    </lineage>
</organism>
<accession>A0A1E5WJF2</accession>
<evidence type="ECO:0000313" key="2">
    <source>
        <dbReference type="EMBL" id="OEL37493.1"/>
    </source>
</evidence>
<dbReference type="OrthoDB" id="670616at2759"/>
<dbReference type="EMBL" id="LWDX02005218">
    <property type="protein sequence ID" value="OEL37493.1"/>
    <property type="molecule type" value="Genomic_DNA"/>
</dbReference>
<comment type="caution">
    <text evidence="2">The sequence shown here is derived from an EMBL/GenBank/DDBJ whole genome shotgun (WGS) entry which is preliminary data.</text>
</comment>
<evidence type="ECO:0000256" key="1">
    <source>
        <dbReference type="SAM" id="MobiDB-lite"/>
    </source>
</evidence>
<evidence type="ECO:0000313" key="3">
    <source>
        <dbReference type="Proteomes" id="UP000095767"/>
    </source>
</evidence>
<dbReference type="AlphaFoldDB" id="A0A1E5WJF2"/>
<gene>
    <name evidence="2" type="ORF">BAE44_0001486</name>
</gene>
<protein>
    <recommendedName>
        <fullName evidence="4">Rx N-terminal domain-containing protein</fullName>
    </recommendedName>
</protein>
<keyword evidence="3" id="KW-1185">Reference proteome</keyword>
<dbReference type="Proteomes" id="UP000095767">
    <property type="component" value="Unassembled WGS sequence"/>
</dbReference>
<name>A0A1E5WJF2_9POAL</name>
<feature type="region of interest" description="Disordered" evidence="1">
    <location>
        <begin position="141"/>
        <end position="191"/>
    </location>
</feature>
<reference evidence="2 3" key="1">
    <citation type="submission" date="2016-09" db="EMBL/GenBank/DDBJ databases">
        <title>The draft genome of Dichanthelium oligosanthes: A C3 panicoid grass species.</title>
        <authorList>
            <person name="Studer A.J."/>
            <person name="Schnable J.C."/>
            <person name="Brutnell T.P."/>
        </authorList>
    </citation>
    <scope>NUCLEOTIDE SEQUENCE [LARGE SCALE GENOMIC DNA]</scope>
    <source>
        <strain evidence="3">cv. Kellogg 1175</strain>
        <tissue evidence="2">Leaf</tissue>
    </source>
</reference>